<evidence type="ECO:0000313" key="5">
    <source>
        <dbReference type="EMBL" id="CEL69368.1"/>
    </source>
</evidence>
<organism evidence="4 6">
    <name type="scientific">Neospora caninum (strain Liverpool)</name>
    <dbReference type="NCBI Taxonomy" id="572307"/>
    <lineage>
        <taxon>Eukaryota</taxon>
        <taxon>Sar</taxon>
        <taxon>Alveolata</taxon>
        <taxon>Apicomplexa</taxon>
        <taxon>Conoidasida</taxon>
        <taxon>Coccidia</taxon>
        <taxon>Eucoccidiorida</taxon>
        <taxon>Eimeriorina</taxon>
        <taxon>Sarcocystidae</taxon>
        <taxon>Neospora</taxon>
    </lineage>
</organism>
<evidence type="ECO:0000256" key="1">
    <source>
        <dbReference type="SAM" id="MobiDB-lite"/>
    </source>
</evidence>
<feature type="region of interest" description="Disordered" evidence="1">
    <location>
        <begin position="50"/>
        <end position="74"/>
    </location>
</feature>
<dbReference type="GeneID" id="13446356"/>
<accession>F0VKQ0</accession>
<reference evidence="4" key="2">
    <citation type="submission" date="2011-03" db="EMBL/GenBank/DDBJ databases">
        <title>Comparative genomics and transcriptomics of Neospora caninum and Toxoplasma gondii.</title>
        <authorList>
            <person name="Reid A.J."/>
            <person name="Sohal A."/>
            <person name="Harris D."/>
            <person name="Quail M."/>
            <person name="Sanders M."/>
            <person name="Berriman M."/>
            <person name="Wastling J.M."/>
            <person name="Pain A."/>
        </authorList>
    </citation>
    <scope>NUCLEOTIDE SEQUENCE</scope>
    <source>
        <strain evidence="4">Liverpool</strain>
    </source>
</reference>
<dbReference type="InParanoid" id="F0VKQ0"/>
<dbReference type="Proteomes" id="UP000007494">
    <property type="component" value="Chromosome X"/>
</dbReference>
<sequence length="189" mass="20909">MLWPLTILSVAVLYVDTVQATASWSDNVKGQSIDGEGTGEDGTEVMRHPPAIATAHGGGGTDRGHRDRRRKEHAGHVQVAPWNSGLQLVIEHPTMLTVSPRVTRRAKWRKVLVELLPAVAFAGLLAYLALRRQPLINVSSIARGLAPDSAARERGEPWWRRRSPFVPLPVEEEPFYDIDTGVHTDTEDE</sequence>
<keyword evidence="2" id="KW-0472">Membrane</keyword>
<dbReference type="OMA" id="MFWRWTI"/>
<dbReference type="VEuPathDB" id="ToxoDB:NCLIV_050790"/>
<reference evidence="6" key="3">
    <citation type="journal article" date="2012" name="PLoS Pathog.">
        <title>Comparative genomics of the apicomplexan parasites Toxoplasma gondii and Neospora caninum: Coccidia differing in host range and transmission strategy.</title>
        <authorList>
            <person name="Reid A.J."/>
            <person name="Vermont S.J."/>
            <person name="Cotton J.A."/>
            <person name="Harris D."/>
            <person name="Hill-Cawthorne G.A."/>
            <person name="Konen-Waisman S."/>
            <person name="Latham S.M."/>
            <person name="Mourier T."/>
            <person name="Norton R."/>
            <person name="Quail M.A."/>
            <person name="Sanders M."/>
            <person name="Shanmugam D."/>
            <person name="Sohal A."/>
            <person name="Wasmuth J.D."/>
            <person name="Brunk B."/>
            <person name="Grigg M.E."/>
            <person name="Howard J.C."/>
            <person name="Parkinson J."/>
            <person name="Roos D.S."/>
            <person name="Trees A.J."/>
            <person name="Berriman M."/>
            <person name="Pain A."/>
            <person name="Wastling J.M."/>
        </authorList>
    </citation>
    <scope>NUCLEOTIDE SEQUENCE [LARGE SCALE GENOMIC DNA]</scope>
    <source>
        <strain evidence="6">Liverpool</strain>
    </source>
</reference>
<dbReference type="OrthoDB" id="10357031at2759"/>
<gene>
    <name evidence="5" type="ORF">BN1204_050790</name>
    <name evidence="4" type="ORF">NCLIV_050790</name>
</gene>
<dbReference type="EMBL" id="LN714485">
    <property type="protein sequence ID" value="CEL69368.1"/>
    <property type="molecule type" value="Genomic_DNA"/>
</dbReference>
<feature type="signal peptide" evidence="3">
    <location>
        <begin position="1"/>
        <end position="20"/>
    </location>
</feature>
<dbReference type="eggNOG" id="ENOG502TM9V">
    <property type="taxonomic scope" value="Eukaryota"/>
</dbReference>
<dbReference type="RefSeq" id="XP_003884681.1">
    <property type="nucleotide sequence ID" value="XM_003884632.1"/>
</dbReference>
<reference evidence="5" key="4">
    <citation type="journal article" date="2015" name="PLoS ONE">
        <title>Comprehensive Evaluation of Toxoplasma gondii VEG and Neospora caninum LIV Genomes with Tachyzoite Stage Transcriptome and Proteome Defines Novel Transcript Features.</title>
        <authorList>
            <person name="Ramaprasad A."/>
            <person name="Mourier T."/>
            <person name="Naeem R."/>
            <person name="Malas T.B."/>
            <person name="Moussa E."/>
            <person name="Panigrahi A."/>
            <person name="Vermont S.J."/>
            <person name="Otto T.D."/>
            <person name="Wastling J."/>
            <person name="Pain A."/>
        </authorList>
    </citation>
    <scope>NUCLEOTIDE SEQUENCE</scope>
    <source>
        <strain evidence="5">Liverpool</strain>
    </source>
</reference>
<name>F0VKQ0_NEOCL</name>
<evidence type="ECO:0000313" key="6">
    <source>
        <dbReference type="Proteomes" id="UP000007494"/>
    </source>
</evidence>
<keyword evidence="2" id="KW-0812">Transmembrane</keyword>
<feature type="chain" id="PRO_5007655218" description="Transmembrane protein" evidence="3">
    <location>
        <begin position="21"/>
        <end position="189"/>
    </location>
</feature>
<evidence type="ECO:0000256" key="2">
    <source>
        <dbReference type="SAM" id="Phobius"/>
    </source>
</evidence>
<evidence type="ECO:0000313" key="4">
    <source>
        <dbReference type="EMBL" id="CBZ54651.1"/>
    </source>
</evidence>
<feature type="transmembrane region" description="Helical" evidence="2">
    <location>
        <begin position="111"/>
        <end position="130"/>
    </location>
</feature>
<reference evidence="4" key="1">
    <citation type="submission" date="2011-02" db="EMBL/GenBank/DDBJ databases">
        <authorList>
            <person name="Aslett M."/>
        </authorList>
    </citation>
    <scope>NUCLEOTIDE SEQUENCE</scope>
    <source>
        <strain evidence="4">Liverpool</strain>
    </source>
</reference>
<keyword evidence="2" id="KW-1133">Transmembrane helix</keyword>
<dbReference type="EMBL" id="FR823391">
    <property type="protein sequence ID" value="CBZ54651.1"/>
    <property type="molecule type" value="Genomic_DNA"/>
</dbReference>
<protein>
    <recommendedName>
        <fullName evidence="7">Transmembrane protein</fullName>
    </recommendedName>
</protein>
<keyword evidence="3" id="KW-0732">Signal</keyword>
<dbReference type="AlphaFoldDB" id="F0VKQ0"/>
<evidence type="ECO:0008006" key="7">
    <source>
        <dbReference type="Google" id="ProtNLM"/>
    </source>
</evidence>
<evidence type="ECO:0000256" key="3">
    <source>
        <dbReference type="SAM" id="SignalP"/>
    </source>
</evidence>
<keyword evidence="6" id="KW-1185">Reference proteome</keyword>
<proteinExistence type="predicted"/>